<feature type="repeat" description="TPR" evidence="3">
    <location>
        <begin position="452"/>
        <end position="485"/>
    </location>
</feature>
<dbReference type="InterPro" id="IPR011990">
    <property type="entry name" value="TPR-like_helical_dom_sf"/>
</dbReference>
<keyword evidence="2 3" id="KW-0802">TPR repeat</keyword>
<reference evidence="5" key="1">
    <citation type="submission" date="2022-11" db="EMBL/GenBank/DDBJ databases">
        <authorList>
            <person name="Hyden B.L."/>
            <person name="Feng K."/>
            <person name="Yates T."/>
            <person name="Jawdy S."/>
            <person name="Smart L.B."/>
            <person name="Muchero W."/>
        </authorList>
    </citation>
    <scope>NUCLEOTIDE SEQUENCE</scope>
    <source>
        <tissue evidence="5">Shoot tip</tissue>
    </source>
</reference>
<evidence type="ECO:0000313" key="6">
    <source>
        <dbReference type="Proteomes" id="UP001151529"/>
    </source>
</evidence>
<name>A0A9Q0TB96_SALVM</name>
<dbReference type="InterPro" id="IPR019734">
    <property type="entry name" value="TPR_rpt"/>
</dbReference>
<dbReference type="Pfam" id="PF13181">
    <property type="entry name" value="TPR_8"/>
    <property type="match status" value="1"/>
</dbReference>
<keyword evidence="6" id="KW-1185">Reference proteome</keyword>
<keyword evidence="1" id="KW-0677">Repeat</keyword>
<evidence type="ECO:0000313" key="5">
    <source>
        <dbReference type="EMBL" id="KAJ6707340.1"/>
    </source>
</evidence>
<dbReference type="PROSITE" id="PS50005">
    <property type="entry name" value="TPR"/>
    <property type="match status" value="1"/>
</dbReference>
<organism evidence="5 6">
    <name type="scientific">Salix viminalis</name>
    <name type="common">Common osier</name>
    <name type="synonym">Basket willow</name>
    <dbReference type="NCBI Taxonomy" id="40686"/>
    <lineage>
        <taxon>Eukaryota</taxon>
        <taxon>Viridiplantae</taxon>
        <taxon>Streptophyta</taxon>
        <taxon>Embryophyta</taxon>
        <taxon>Tracheophyta</taxon>
        <taxon>Spermatophyta</taxon>
        <taxon>Magnoliopsida</taxon>
        <taxon>eudicotyledons</taxon>
        <taxon>Gunneridae</taxon>
        <taxon>Pentapetalae</taxon>
        <taxon>rosids</taxon>
        <taxon>fabids</taxon>
        <taxon>Malpighiales</taxon>
        <taxon>Salicaceae</taxon>
        <taxon>Saliceae</taxon>
        <taxon>Salix</taxon>
    </lineage>
</organism>
<accession>A0A9Q0TB96</accession>
<reference evidence="5" key="2">
    <citation type="journal article" date="2023" name="Int. J. Mol. Sci.">
        <title>De Novo Assembly and Annotation of 11 Diverse Shrub Willow (Salix) Genomes Reveals Novel Gene Organization in Sex-Linked Regions.</title>
        <authorList>
            <person name="Hyden B."/>
            <person name="Feng K."/>
            <person name="Yates T.B."/>
            <person name="Jawdy S."/>
            <person name="Cereghino C."/>
            <person name="Smart L.B."/>
            <person name="Muchero W."/>
        </authorList>
    </citation>
    <scope>NUCLEOTIDE SEQUENCE [LARGE SCALE GENOMIC DNA]</scope>
    <source>
        <tissue evidence="5">Shoot tip</tissue>
    </source>
</reference>
<dbReference type="Pfam" id="PF13432">
    <property type="entry name" value="TPR_16"/>
    <property type="match status" value="1"/>
</dbReference>
<dbReference type="Gene3D" id="1.25.40.10">
    <property type="entry name" value="Tetratricopeptide repeat domain"/>
    <property type="match status" value="1"/>
</dbReference>
<dbReference type="Proteomes" id="UP001151529">
    <property type="component" value="Chromosome 4"/>
</dbReference>
<dbReference type="SUPFAM" id="SSF48452">
    <property type="entry name" value="TPR-like"/>
    <property type="match status" value="1"/>
</dbReference>
<evidence type="ECO:0000256" key="1">
    <source>
        <dbReference type="ARBA" id="ARBA00022737"/>
    </source>
</evidence>
<protein>
    <submittedName>
        <fullName evidence="5">Uncharacterized protein</fullName>
    </submittedName>
</protein>
<dbReference type="OrthoDB" id="1936594at2759"/>
<proteinExistence type="predicted"/>
<evidence type="ECO:0000256" key="3">
    <source>
        <dbReference type="PROSITE-ProRule" id="PRU00339"/>
    </source>
</evidence>
<gene>
    <name evidence="5" type="ORF">OIU85_027673</name>
</gene>
<dbReference type="SMART" id="SM00028">
    <property type="entry name" value="TPR"/>
    <property type="match status" value="4"/>
</dbReference>
<dbReference type="AlphaFoldDB" id="A0A9Q0TB96"/>
<sequence>MLVMKAKDLLFEGSISSAYGIRSISWWLARVLLIEQRILDELSSSLFDLLQVSMGETLRHFGSLEQVTSYWGDELGNEEAADIVSTVHSEAGIMEQTYGRVDSCRLHLESAEVASGIQLSLTGVLGYRTVHQVEPKQQRLLVVERSSSDTGGTSSTMSPGIKTHDSTTAKNDWHEISEASDIHMTPVLLETNEKSEIGAQGNQNVAPLGAAPLKAVQQAVILARCLLIEISSRHDELQRWDMAPFIETIDSQPSSFFTLRCFCDLLRIRWEKTRTRTKQRALEMMEKLVEGLHNSLPGVAQRIPFCYVANIPTIPALRKEHGELLISCGLMGEAITIFESLELWDNLIYCYCLLEKRAAAVQLIKKRLSEMPNDPRLWLSKYGICLLFLVENGVHWVMLQMMIAVMTKAIEVSNNKSARAKRSLARSAYNRGDYETSKIMWEAALALNSLYPDGWFALGSAALKARDVDKALVGFTKAVQFDPENGEAWNNIACLHMIRKRSEEAFIAFNEALKFKRDSWQMWAQYSHVALDVGNVHKALEAVRMVLNITSGKATGKEIDADILERIMIEIEEQISRRPFKPPSVSDDTSLTTHNDSINNSEQRIAVGRSRETEQLVELLGKILQQIVKRVSRADIWGLYARWQKLKGDLAMCSEALLKQVRSYQYTIIAYVTQ</sequence>
<evidence type="ECO:0000256" key="2">
    <source>
        <dbReference type="ARBA" id="ARBA00022803"/>
    </source>
</evidence>
<dbReference type="PANTHER" id="PTHR16193">
    <property type="entry name" value="TETRATRICOPEPTIDE REPEAT PROTEIN 27"/>
    <property type="match status" value="1"/>
</dbReference>
<evidence type="ECO:0000256" key="4">
    <source>
        <dbReference type="SAM" id="MobiDB-lite"/>
    </source>
</evidence>
<dbReference type="PANTHER" id="PTHR16193:SF0">
    <property type="entry name" value="TETRATRICOPEPTIDE REPEAT PROTEIN 27"/>
    <property type="match status" value="1"/>
</dbReference>
<feature type="compositionally biased region" description="Low complexity" evidence="4">
    <location>
        <begin position="148"/>
        <end position="160"/>
    </location>
</feature>
<feature type="region of interest" description="Disordered" evidence="4">
    <location>
        <begin position="144"/>
        <end position="167"/>
    </location>
</feature>
<comment type="caution">
    <text evidence="5">The sequence shown here is derived from an EMBL/GenBank/DDBJ whole genome shotgun (WGS) entry which is preliminary data.</text>
</comment>
<dbReference type="InterPro" id="IPR044244">
    <property type="entry name" value="TTC27/Emw1"/>
</dbReference>
<dbReference type="EMBL" id="JAPFFL010000008">
    <property type="protein sequence ID" value="KAJ6707340.1"/>
    <property type="molecule type" value="Genomic_DNA"/>
</dbReference>